<accession>A0A0X8JDM1</accession>
<dbReference type="InterPro" id="IPR001387">
    <property type="entry name" value="Cro/C1-type_HTH"/>
</dbReference>
<dbReference type="Gene3D" id="1.10.260.40">
    <property type="entry name" value="lambda repressor-like DNA-binding domains"/>
    <property type="match status" value="1"/>
</dbReference>
<dbReference type="PANTHER" id="PTHR35010:SF2">
    <property type="entry name" value="BLL4672 PROTEIN"/>
    <property type="match status" value="1"/>
</dbReference>
<dbReference type="STRING" id="111015.AXF14_04140"/>
<dbReference type="SMART" id="SM00530">
    <property type="entry name" value="HTH_XRE"/>
    <property type="match status" value="1"/>
</dbReference>
<dbReference type="CDD" id="cd00093">
    <property type="entry name" value="HTH_XRE"/>
    <property type="match status" value="1"/>
</dbReference>
<dbReference type="Pfam" id="PF13560">
    <property type="entry name" value="HTH_31"/>
    <property type="match status" value="1"/>
</dbReference>
<dbReference type="OrthoDB" id="3518652at2"/>
<proteinExistence type="predicted"/>
<evidence type="ECO:0000259" key="1">
    <source>
        <dbReference type="PROSITE" id="PS50943"/>
    </source>
</evidence>
<dbReference type="SUPFAM" id="SSF47413">
    <property type="entry name" value="lambda repressor-like DNA-binding domains"/>
    <property type="match status" value="1"/>
</dbReference>
<dbReference type="AlphaFoldDB" id="A0A0X8JDM1"/>
<evidence type="ECO:0000313" key="2">
    <source>
        <dbReference type="EMBL" id="AMD86932.1"/>
    </source>
</evidence>
<dbReference type="RefSeq" id="WP_067941074.1">
    <property type="nucleotide sequence ID" value="NZ_CP014228.1"/>
</dbReference>
<dbReference type="PROSITE" id="PS50943">
    <property type="entry name" value="HTH_CROC1"/>
    <property type="match status" value="1"/>
</dbReference>
<protein>
    <recommendedName>
        <fullName evidence="1">HTH cro/C1-type domain-containing protein</fullName>
    </recommendedName>
</protein>
<dbReference type="InterPro" id="IPR041413">
    <property type="entry name" value="MLTR_LBD"/>
</dbReference>
<keyword evidence="3" id="KW-1185">Reference proteome</keyword>
<sequence length="293" mass="31381">MDPRAELGAFLRTRRAQVDVADTPLAAGASLRRVPGLRREEVAELAAISETYYTRLERGRVGTISAAILDGVVSALHLTDEQRAYVASLVTVVGETGPREGEADLGSLAGQLSGVLDQLTASPAYVLNTACDVVAINPLGRALYAPVLEEPGGGNTLRFIFTDPRAHDFYTDWRSAADEGVQYLRASRARYPEDDAVSAVIAELHGASEEFRRAWDTYEVHYQGSGDRGIRHEQVGELALSFVNLEIPERPGIRITVYSAAGETTAQRLAALAAEVVRSAPSAESAASAQSAE</sequence>
<dbReference type="InterPro" id="IPR010982">
    <property type="entry name" value="Lambda_DNA-bd_dom_sf"/>
</dbReference>
<name>A0A0X8JDM1_ACTRD</name>
<dbReference type="Pfam" id="PF17765">
    <property type="entry name" value="MLTR_LBD"/>
    <property type="match status" value="1"/>
</dbReference>
<dbReference type="Gene3D" id="3.30.450.180">
    <property type="match status" value="1"/>
</dbReference>
<reference evidence="3" key="1">
    <citation type="submission" date="2016-02" db="EMBL/GenBank/DDBJ databases">
        <authorList>
            <person name="Holder M.E."/>
            <person name="Ajami N.J."/>
            <person name="Petrosino J.F."/>
        </authorList>
    </citation>
    <scope>NUCLEOTIDE SEQUENCE [LARGE SCALE GENOMIC DNA]</scope>
    <source>
        <strain evidence="3">CCUG 36733</strain>
    </source>
</reference>
<evidence type="ECO:0000313" key="3">
    <source>
        <dbReference type="Proteomes" id="UP000065220"/>
    </source>
</evidence>
<dbReference type="EMBL" id="CP014228">
    <property type="protein sequence ID" value="AMD86932.1"/>
    <property type="molecule type" value="Genomic_DNA"/>
</dbReference>
<feature type="domain" description="HTH cro/C1-type" evidence="1">
    <location>
        <begin position="31"/>
        <end position="82"/>
    </location>
</feature>
<gene>
    <name evidence="2" type="ORF">AXF14_04140</name>
</gene>
<dbReference type="Proteomes" id="UP000065220">
    <property type="component" value="Chromosome"/>
</dbReference>
<dbReference type="KEGG" id="ard:AXF14_04140"/>
<dbReference type="GO" id="GO:0003677">
    <property type="term" value="F:DNA binding"/>
    <property type="evidence" value="ECO:0007669"/>
    <property type="project" value="InterPro"/>
</dbReference>
<dbReference type="PANTHER" id="PTHR35010">
    <property type="entry name" value="BLL4672 PROTEIN-RELATED"/>
    <property type="match status" value="1"/>
</dbReference>
<organism evidence="2 3">
    <name type="scientific">Actinomyces radicidentis</name>
    <dbReference type="NCBI Taxonomy" id="111015"/>
    <lineage>
        <taxon>Bacteria</taxon>
        <taxon>Bacillati</taxon>
        <taxon>Actinomycetota</taxon>
        <taxon>Actinomycetes</taxon>
        <taxon>Actinomycetales</taxon>
        <taxon>Actinomycetaceae</taxon>
        <taxon>Actinomyces</taxon>
    </lineage>
</organism>